<dbReference type="InterPro" id="IPR006597">
    <property type="entry name" value="Sel1-like"/>
</dbReference>
<name>A0A378QZX9_9GAMM</name>
<keyword evidence="2" id="KW-1185">Reference proteome</keyword>
<organism evidence="1 2">
    <name type="scientific">Moraxella caprae</name>
    <dbReference type="NCBI Taxonomy" id="90240"/>
    <lineage>
        <taxon>Bacteria</taxon>
        <taxon>Pseudomonadati</taxon>
        <taxon>Pseudomonadota</taxon>
        <taxon>Gammaproteobacteria</taxon>
        <taxon>Moraxellales</taxon>
        <taxon>Moraxellaceae</taxon>
        <taxon>Moraxella</taxon>
    </lineage>
</organism>
<dbReference type="STRING" id="1122244.GCA_000426885_01483"/>
<dbReference type="Pfam" id="PF08238">
    <property type="entry name" value="Sel1"/>
    <property type="match status" value="3"/>
</dbReference>
<protein>
    <submittedName>
        <fullName evidence="1">Beta-lactamase hcpA</fullName>
        <ecNumber evidence="1">3.5.2.6</ecNumber>
    </submittedName>
</protein>
<keyword evidence="1" id="KW-0378">Hydrolase</keyword>
<evidence type="ECO:0000313" key="1">
    <source>
        <dbReference type="EMBL" id="STZ08109.1"/>
    </source>
</evidence>
<dbReference type="InterPro" id="IPR050767">
    <property type="entry name" value="Sel1_AlgK"/>
</dbReference>
<dbReference type="Gene3D" id="1.25.40.10">
    <property type="entry name" value="Tetratricopeptide repeat domain"/>
    <property type="match status" value="1"/>
</dbReference>
<reference evidence="1 2" key="1">
    <citation type="submission" date="2018-06" db="EMBL/GenBank/DDBJ databases">
        <authorList>
            <consortium name="Pathogen Informatics"/>
            <person name="Doyle S."/>
        </authorList>
    </citation>
    <scope>NUCLEOTIDE SEQUENCE [LARGE SCALE GENOMIC DNA]</scope>
    <source>
        <strain evidence="1 2">NCTC12877</strain>
    </source>
</reference>
<dbReference type="Proteomes" id="UP000254065">
    <property type="component" value="Unassembled WGS sequence"/>
</dbReference>
<dbReference type="EMBL" id="UGQB01000004">
    <property type="protein sequence ID" value="STZ08109.1"/>
    <property type="molecule type" value="Genomic_DNA"/>
</dbReference>
<sequence>MIWEWGVEEDNKKAIEWYQKAIELNNEKARYNLAIKYFNGEGVEQDYEQAMILYAISATRDYAPAQYNMAVALNTGIGAEQDIPLAKVWFERACENGLELGCEAYQELVKEGY</sequence>
<dbReference type="SUPFAM" id="SSF81901">
    <property type="entry name" value="HCP-like"/>
    <property type="match status" value="1"/>
</dbReference>
<gene>
    <name evidence="1" type="primary">hcpA</name>
    <name evidence="1" type="ORF">NCTC12877_01100</name>
</gene>
<dbReference type="PANTHER" id="PTHR11102">
    <property type="entry name" value="SEL-1-LIKE PROTEIN"/>
    <property type="match status" value="1"/>
</dbReference>
<proteinExistence type="predicted"/>
<dbReference type="InterPro" id="IPR011990">
    <property type="entry name" value="TPR-like_helical_dom_sf"/>
</dbReference>
<evidence type="ECO:0000313" key="2">
    <source>
        <dbReference type="Proteomes" id="UP000254065"/>
    </source>
</evidence>
<dbReference type="GO" id="GO:0008800">
    <property type="term" value="F:beta-lactamase activity"/>
    <property type="evidence" value="ECO:0007669"/>
    <property type="project" value="UniProtKB-EC"/>
</dbReference>
<dbReference type="RefSeq" id="WP_051225939.1">
    <property type="nucleotide sequence ID" value="NZ_UGQB01000004.1"/>
</dbReference>
<accession>A0A378QZX9</accession>
<dbReference type="AlphaFoldDB" id="A0A378QZX9"/>
<dbReference type="EC" id="3.5.2.6" evidence="1"/>
<dbReference type="OrthoDB" id="9792653at2"/>
<dbReference type="SMART" id="SM00671">
    <property type="entry name" value="SEL1"/>
    <property type="match status" value="3"/>
</dbReference>
<dbReference type="PANTHER" id="PTHR11102:SF160">
    <property type="entry name" value="ERAD-ASSOCIATED E3 UBIQUITIN-PROTEIN LIGASE COMPONENT HRD3"/>
    <property type="match status" value="1"/>
</dbReference>